<evidence type="ECO:0000256" key="4">
    <source>
        <dbReference type="ARBA" id="ARBA00022701"/>
    </source>
</evidence>
<keyword evidence="9" id="KW-1185">Reference proteome</keyword>
<dbReference type="GO" id="GO:0005874">
    <property type="term" value="C:microtubule"/>
    <property type="evidence" value="ECO:0007669"/>
    <property type="project" value="UniProtKB-KW"/>
</dbReference>
<dbReference type="Proteomes" id="UP000019335">
    <property type="component" value="Chromosome 5"/>
</dbReference>
<evidence type="ECO:0000256" key="2">
    <source>
        <dbReference type="ARBA" id="ARBA00005678"/>
    </source>
</evidence>
<dbReference type="OrthoDB" id="436841at2759"/>
<comment type="caution">
    <text evidence="8">The sequence shown here is derived from an EMBL/GenBank/DDBJ whole genome shotgun (WGS) entry which is preliminary data.</text>
</comment>
<comment type="similarity">
    <text evidence="2">Belongs to the SF-assemblin family.</text>
</comment>
<dbReference type="PRINTS" id="PR01799">
    <property type="entry name" value="SFASSEMBLIN"/>
</dbReference>
<reference evidence="8 9" key="1">
    <citation type="journal article" date="2014" name="Mol. Plant">
        <title>Chromosome Scale Genome Assembly and Transcriptome Profiling of Nannochloropsis gaditana in Nitrogen Depletion.</title>
        <authorList>
            <person name="Corteggiani Carpinelli E."/>
            <person name="Telatin A."/>
            <person name="Vitulo N."/>
            <person name="Forcato C."/>
            <person name="D'Angelo M."/>
            <person name="Schiavon R."/>
            <person name="Vezzi A."/>
            <person name="Giacometti G.M."/>
            <person name="Morosinotto T."/>
            <person name="Valle G."/>
        </authorList>
    </citation>
    <scope>NUCLEOTIDE SEQUENCE [LARGE SCALE GENOMIC DNA]</scope>
    <source>
        <strain evidence="8 9">B-31</strain>
    </source>
</reference>
<evidence type="ECO:0000256" key="1">
    <source>
        <dbReference type="ARBA" id="ARBA00004245"/>
    </source>
</evidence>
<dbReference type="InterPro" id="IPR008374">
    <property type="entry name" value="SF_assemblin/giardin_b"/>
</dbReference>
<organism evidence="8 9">
    <name type="scientific">Nannochloropsis gaditana</name>
    <dbReference type="NCBI Taxonomy" id="72520"/>
    <lineage>
        <taxon>Eukaryota</taxon>
        <taxon>Sar</taxon>
        <taxon>Stramenopiles</taxon>
        <taxon>Ochrophyta</taxon>
        <taxon>Eustigmatophyceae</taxon>
        <taxon>Eustigmatales</taxon>
        <taxon>Monodopsidaceae</taxon>
        <taxon>Nannochloropsis</taxon>
    </lineage>
</organism>
<dbReference type="PANTHER" id="PTHR40412:SF1">
    <property type="entry name" value="SF-ASSEMBLIN"/>
    <property type="match status" value="1"/>
</dbReference>
<evidence type="ECO:0000256" key="5">
    <source>
        <dbReference type="ARBA" id="ARBA00023054"/>
    </source>
</evidence>
<accession>W7U5R8</accession>
<keyword evidence="4" id="KW-0493">Microtubule</keyword>
<dbReference type="AlphaFoldDB" id="W7U5R8"/>
<keyword evidence="5" id="KW-0175">Coiled coil</keyword>
<proteinExistence type="inferred from homology"/>
<dbReference type="GO" id="GO:0005200">
    <property type="term" value="F:structural constituent of cytoskeleton"/>
    <property type="evidence" value="ECO:0007669"/>
    <property type="project" value="InterPro"/>
</dbReference>
<name>W7U5R8_9STRA</name>
<dbReference type="SMR" id="W7U5R8"/>
<protein>
    <submittedName>
        <fullName evidence="8">Sf</fullName>
    </submittedName>
</protein>
<keyword evidence="3" id="KW-0963">Cytoplasm</keyword>
<feature type="compositionally biased region" description="Pro residues" evidence="7">
    <location>
        <begin position="8"/>
        <end position="19"/>
    </location>
</feature>
<evidence type="ECO:0000256" key="6">
    <source>
        <dbReference type="ARBA" id="ARBA00023212"/>
    </source>
</evidence>
<evidence type="ECO:0000256" key="3">
    <source>
        <dbReference type="ARBA" id="ARBA00022490"/>
    </source>
</evidence>
<dbReference type="PANTHER" id="PTHR40412">
    <property type="entry name" value="SF-ASSEMBLIN"/>
    <property type="match status" value="1"/>
</dbReference>
<comment type="subcellular location">
    <subcellularLocation>
        <location evidence="1">Cytoplasm</location>
        <location evidence="1">Cytoskeleton</location>
    </subcellularLocation>
</comment>
<gene>
    <name evidence="8" type="primary">SFA</name>
    <name evidence="8" type="ORF">Naga_100008g59</name>
</gene>
<keyword evidence="6" id="KW-0206">Cytoskeleton</keyword>
<dbReference type="EMBL" id="AZIL01000356">
    <property type="protein sequence ID" value="EWM27934.1"/>
    <property type="molecule type" value="Genomic_DNA"/>
</dbReference>
<sequence length="330" mass="36636">METTYTHQPPPPPPPPPSGPSSGFVHSQYRPPSSLRHMAPPPPSGPGGMATTRSETKQKLASIIDNFSHLDLEVKMGTQQRREKDESRLQELRASVLKIDKALSAEIKRGLERNKLLEKWAEDQLAATANQFAARLEERTQEAQDRLGVLQSRVDSLEEYFTREKEQALSLVEERGSALSQALVELQEGMDAERRDRLEREGRMLRLLGDQEEGVALRFEQERTSREAKIVEVRQSLDEFVRARKKVDDRFQAFVTEELGALKGELAREAAARAREDDEIIEALGRYTNKLQHSLKIVNAAALCGGSEGGGALMASYASGSGEGGDGYVL</sequence>
<evidence type="ECO:0000313" key="9">
    <source>
        <dbReference type="Proteomes" id="UP000019335"/>
    </source>
</evidence>
<evidence type="ECO:0000313" key="8">
    <source>
        <dbReference type="EMBL" id="EWM27934.1"/>
    </source>
</evidence>
<feature type="region of interest" description="Disordered" evidence="7">
    <location>
        <begin position="1"/>
        <end position="56"/>
    </location>
</feature>
<evidence type="ECO:0000256" key="7">
    <source>
        <dbReference type="SAM" id="MobiDB-lite"/>
    </source>
</evidence>
<dbReference type="Pfam" id="PF06705">
    <property type="entry name" value="SF-assemblin"/>
    <property type="match status" value="1"/>
</dbReference>